<dbReference type="CDD" id="cd05374">
    <property type="entry name" value="17beta-HSD-like_SDR_c"/>
    <property type="match status" value="1"/>
</dbReference>
<dbReference type="Proteomes" id="UP000253868">
    <property type="component" value="Chromosome"/>
</dbReference>
<evidence type="ECO:0000256" key="1">
    <source>
        <dbReference type="ARBA" id="ARBA00006484"/>
    </source>
</evidence>
<dbReference type="SUPFAM" id="SSF51735">
    <property type="entry name" value="NAD(P)-binding Rossmann-fold domains"/>
    <property type="match status" value="1"/>
</dbReference>
<name>A0A345HT44_9ACTN</name>
<keyword evidence="2" id="KW-0560">Oxidoreductase</keyword>
<evidence type="ECO:0000256" key="2">
    <source>
        <dbReference type="ARBA" id="ARBA00023002"/>
    </source>
</evidence>
<gene>
    <name evidence="4" type="ORF">DVK44_21910</name>
</gene>
<dbReference type="Gene3D" id="3.40.50.720">
    <property type="entry name" value="NAD(P)-binding Rossmann-like Domain"/>
    <property type="match status" value="1"/>
</dbReference>
<evidence type="ECO:0000256" key="3">
    <source>
        <dbReference type="RuleBase" id="RU000363"/>
    </source>
</evidence>
<comment type="similarity">
    <text evidence="1 3">Belongs to the short-chain dehydrogenases/reductases (SDR) family.</text>
</comment>
<dbReference type="InterPro" id="IPR036291">
    <property type="entry name" value="NAD(P)-bd_dom_sf"/>
</dbReference>
<dbReference type="InterPro" id="IPR002347">
    <property type="entry name" value="SDR_fam"/>
</dbReference>
<dbReference type="RefSeq" id="WP_114661194.1">
    <property type="nucleotide sequence ID" value="NZ_CP031194.1"/>
</dbReference>
<dbReference type="OrthoDB" id="3178062at2"/>
<sequence>MSTPSPVLITGCSSGVGEAAAWRFLRLGHPVYATARNPETLTELGAAGAVVLRLDLTDEDSMVAAVRRVEADHGAVGILVNNAAYGVQGAIEAVRIQDARDQFEANFFGLARLTQLVLPAMRARGTGRVVNVAAMGGHFSLPGAGFLHASKYAVEALSDALRLEVRGLGVTVVIVEPGPILTPFPTKINGTLPPPDGGPYDRFHQDVETRVSAAYKPKAISMALTADRVAHAVEKAALRRRPRARYPVGVMARGLIALSRYLPGRAVDAITRSQFRCPTPDRAARDTTARSGV</sequence>
<dbReference type="PANTHER" id="PTHR44169">
    <property type="entry name" value="NADPH-DEPENDENT 1-ACYLDIHYDROXYACETONE PHOSPHATE REDUCTASE"/>
    <property type="match status" value="1"/>
</dbReference>
<accession>A0A345HT44</accession>
<dbReference type="PANTHER" id="PTHR44169:SF6">
    <property type="entry name" value="NADPH-DEPENDENT 1-ACYLDIHYDROXYACETONE PHOSPHATE REDUCTASE"/>
    <property type="match status" value="1"/>
</dbReference>
<evidence type="ECO:0000313" key="4">
    <source>
        <dbReference type="EMBL" id="AXG79868.1"/>
    </source>
</evidence>
<dbReference type="EMBL" id="CP031194">
    <property type="protein sequence ID" value="AXG79868.1"/>
    <property type="molecule type" value="Genomic_DNA"/>
</dbReference>
<dbReference type="AlphaFoldDB" id="A0A345HT44"/>
<proteinExistence type="inferred from homology"/>
<evidence type="ECO:0000313" key="5">
    <source>
        <dbReference type="Proteomes" id="UP000253868"/>
    </source>
</evidence>
<dbReference type="PRINTS" id="PR00081">
    <property type="entry name" value="GDHRDH"/>
</dbReference>
<organism evidence="4 5">
    <name type="scientific">Streptomyces paludis</name>
    <dbReference type="NCBI Taxonomy" id="2282738"/>
    <lineage>
        <taxon>Bacteria</taxon>
        <taxon>Bacillati</taxon>
        <taxon>Actinomycetota</taxon>
        <taxon>Actinomycetes</taxon>
        <taxon>Kitasatosporales</taxon>
        <taxon>Streptomycetaceae</taxon>
        <taxon>Streptomyces</taxon>
    </lineage>
</organism>
<dbReference type="GO" id="GO:0016491">
    <property type="term" value="F:oxidoreductase activity"/>
    <property type="evidence" value="ECO:0007669"/>
    <property type="project" value="UniProtKB-KW"/>
</dbReference>
<dbReference type="KEGG" id="spad:DVK44_21910"/>
<dbReference type="Pfam" id="PF00106">
    <property type="entry name" value="adh_short"/>
    <property type="match status" value="1"/>
</dbReference>
<dbReference type="PRINTS" id="PR00080">
    <property type="entry name" value="SDRFAMILY"/>
</dbReference>
<protein>
    <submittedName>
        <fullName evidence="4">SDR family NAD(P)-dependent oxidoreductase</fullName>
    </submittedName>
</protein>
<reference evidence="5" key="1">
    <citation type="submission" date="2018-07" db="EMBL/GenBank/DDBJ databases">
        <authorList>
            <person name="Zhao J."/>
        </authorList>
    </citation>
    <scope>NUCLEOTIDE SEQUENCE [LARGE SCALE GENOMIC DNA]</scope>
    <source>
        <strain evidence="5">GSSD-12</strain>
    </source>
</reference>
<keyword evidence="5" id="KW-1185">Reference proteome</keyword>